<sequence length="235" mass="26598">PLGRSGGVRDAHRPRHAARPHRHDAGADHGGRGRLLDHAQGQGRPRRLSARHGGPDPRRLRPRGGLPDHPVAQRRPDAPARRLGHPGPCRQRDQRDPRGSPRHRHGSQLRRGPSGHGPPPDRGDRPRHRRDLRPPGRDRLPDRLPRHDQRPRPHRLCRGRRTRGGRRRGRPHDPRHGGGGLRLHAPGPARRLCFPGQRRHALLPPPGLRLRRPRRSCRCQLPRAPHRARPSTDGV</sequence>
<accession>A0A6J4PL19</accession>
<feature type="non-terminal residue" evidence="2">
    <location>
        <position position="235"/>
    </location>
</feature>
<feature type="compositionally biased region" description="Basic and acidic residues" evidence="1">
    <location>
        <begin position="132"/>
        <end position="151"/>
    </location>
</feature>
<proteinExistence type="predicted"/>
<feature type="compositionally biased region" description="Basic and acidic residues" evidence="1">
    <location>
        <begin position="90"/>
        <end position="99"/>
    </location>
</feature>
<reference evidence="2" key="1">
    <citation type="submission" date="2020-02" db="EMBL/GenBank/DDBJ databases">
        <authorList>
            <person name="Meier V. D."/>
        </authorList>
    </citation>
    <scope>NUCLEOTIDE SEQUENCE</scope>
    <source>
        <strain evidence="2">AVDCRST_MAG15</strain>
    </source>
</reference>
<feature type="non-terminal residue" evidence="2">
    <location>
        <position position="1"/>
    </location>
</feature>
<evidence type="ECO:0000313" key="2">
    <source>
        <dbReference type="EMBL" id="CAA9416133.1"/>
    </source>
</evidence>
<organism evidence="2">
    <name type="scientific">uncultured Rubellimicrobium sp</name>
    <dbReference type="NCBI Taxonomy" id="543078"/>
    <lineage>
        <taxon>Bacteria</taxon>
        <taxon>Pseudomonadati</taxon>
        <taxon>Pseudomonadota</taxon>
        <taxon>Alphaproteobacteria</taxon>
        <taxon>Rhodobacterales</taxon>
        <taxon>Roseobacteraceae</taxon>
        <taxon>Rubellimicrobium</taxon>
        <taxon>environmental samples</taxon>
    </lineage>
</organism>
<name>A0A6J4PL19_9RHOB</name>
<feature type="compositionally biased region" description="Basic and acidic residues" evidence="1">
    <location>
        <begin position="23"/>
        <end position="37"/>
    </location>
</feature>
<evidence type="ECO:0000256" key="1">
    <source>
        <dbReference type="SAM" id="MobiDB-lite"/>
    </source>
</evidence>
<dbReference type="AlphaFoldDB" id="A0A6J4PL19"/>
<feature type="compositionally biased region" description="Basic residues" evidence="1">
    <location>
        <begin position="12"/>
        <end position="22"/>
    </location>
</feature>
<dbReference type="EMBL" id="CADCUU010000271">
    <property type="protein sequence ID" value="CAA9416133.1"/>
    <property type="molecule type" value="Genomic_DNA"/>
</dbReference>
<protein>
    <submittedName>
        <fullName evidence="2">Uncharacterized protein</fullName>
    </submittedName>
</protein>
<feature type="region of interest" description="Disordered" evidence="1">
    <location>
        <begin position="1"/>
        <end position="235"/>
    </location>
</feature>
<gene>
    <name evidence="2" type="ORF">AVDCRST_MAG15-1944</name>
</gene>
<feature type="compositionally biased region" description="Basic residues" evidence="1">
    <location>
        <begin position="152"/>
        <end position="170"/>
    </location>
</feature>